<feature type="binding site" evidence="3">
    <location>
        <begin position="50"/>
        <end position="51"/>
    </location>
    <ligand>
        <name>phosphate</name>
        <dbReference type="ChEBI" id="CHEBI:43474"/>
    </ligand>
</feature>
<dbReference type="PANTHER" id="PTHR42679">
    <property type="entry name" value="S-METHYL-5'-THIOADENOSINE PHOSPHORYLASE"/>
    <property type="match status" value="1"/>
</dbReference>
<comment type="similarity">
    <text evidence="3">Belongs to the PNP/MTAP phosphorylase family. MTAP subfamily.</text>
</comment>
<keyword evidence="1 3" id="KW-0328">Glycosyltransferase</keyword>
<dbReference type="GO" id="GO:0005829">
    <property type="term" value="C:cytosol"/>
    <property type="evidence" value="ECO:0007669"/>
    <property type="project" value="TreeGrafter"/>
</dbReference>
<comment type="catalytic activity">
    <reaction evidence="3">
        <text>a purine D-ribonucleoside + phosphate = a purine nucleobase + alpha-D-ribose 1-phosphate</text>
        <dbReference type="Rhea" id="RHEA:19805"/>
        <dbReference type="ChEBI" id="CHEBI:26386"/>
        <dbReference type="ChEBI" id="CHEBI:43474"/>
        <dbReference type="ChEBI" id="CHEBI:57720"/>
        <dbReference type="ChEBI" id="CHEBI:142355"/>
        <dbReference type="EC" id="2.4.2.1"/>
    </reaction>
</comment>
<dbReference type="Pfam" id="PF01048">
    <property type="entry name" value="PNP_UDP_1"/>
    <property type="match status" value="1"/>
</dbReference>
<name>A0A1C4XD53_9ACTN</name>
<organism evidence="5 6">
    <name type="scientific">Micromonospora haikouensis</name>
    <dbReference type="NCBI Taxonomy" id="686309"/>
    <lineage>
        <taxon>Bacteria</taxon>
        <taxon>Bacillati</taxon>
        <taxon>Actinomycetota</taxon>
        <taxon>Actinomycetes</taxon>
        <taxon>Micromonosporales</taxon>
        <taxon>Micromonosporaceae</taxon>
        <taxon>Micromonospora</taxon>
    </lineage>
</organism>
<proteinExistence type="inferred from homology"/>
<feature type="domain" description="Nucleoside phosphorylase" evidence="4">
    <location>
        <begin position="4"/>
        <end position="246"/>
    </location>
</feature>
<dbReference type="Proteomes" id="UP000199375">
    <property type="component" value="Unassembled WGS sequence"/>
</dbReference>
<dbReference type="RefSeq" id="WP_176734319.1">
    <property type="nucleotide sequence ID" value="NZ_FMCW01000024.1"/>
</dbReference>
<comment type="miscellaneous">
    <text evidence="3">Although this enzyme belongs to the family of MTA phosphorylases based on sequence homology, it lacks several conserved amino acids in the substrate binding pocket that confer specificity towards MTA.</text>
</comment>
<keyword evidence="2 3" id="KW-0808">Transferase</keyword>
<dbReference type="GO" id="GO:0006166">
    <property type="term" value="P:purine ribonucleoside salvage"/>
    <property type="evidence" value="ECO:0007669"/>
    <property type="project" value="UniProtKB-UniRule"/>
</dbReference>
<sequence length="272" mass="29874">MIDLGIIGGTGFYKFFESTGERIVETPYGEPSAPVTLATWGGKRIGFIPRHGLHHEYLPHRVPYPANVAALKELGARQILGFNVVGSLSEHVSKGHFLLIDQFIDLTWGRDWTIFDRANGAHADLADPYCGRLRAQAIEALSDSPEVVHPKATALIINGPKFQTKAESRLYNSWGADVINMTQSTEATVAREMELCYVNLSFCTDYGVISEDLAPESGDPPVRHRDVVAYFNDNVARVEAAVRATVAALEDDAECGCRSALEGCWLNTEGHR</sequence>
<protein>
    <recommendedName>
        <fullName evidence="3">Purine nucleoside phosphorylase</fullName>
        <shortName evidence="3">PNP</shortName>
        <ecNumber evidence="3">2.4.2.1</ecNumber>
    </recommendedName>
</protein>
<dbReference type="EMBL" id="FMCW01000024">
    <property type="protein sequence ID" value="SCF06440.1"/>
    <property type="molecule type" value="Genomic_DNA"/>
</dbReference>
<gene>
    <name evidence="5" type="ORF">GA0070558_12445</name>
</gene>
<dbReference type="InterPro" id="IPR000845">
    <property type="entry name" value="Nucleoside_phosphorylase_d"/>
</dbReference>
<evidence type="ECO:0000256" key="1">
    <source>
        <dbReference type="ARBA" id="ARBA00022676"/>
    </source>
</evidence>
<dbReference type="SUPFAM" id="SSF53167">
    <property type="entry name" value="Purine and uridine phosphorylases"/>
    <property type="match status" value="1"/>
</dbReference>
<feature type="binding site" evidence="3">
    <location>
        <position position="182"/>
    </location>
    <ligand>
        <name>phosphate</name>
        <dbReference type="ChEBI" id="CHEBI:43474"/>
    </ligand>
</feature>
<dbReference type="InterPro" id="IPR010044">
    <property type="entry name" value="MTAP"/>
</dbReference>
<dbReference type="UniPathway" id="UPA00606"/>
<dbReference type="EC" id="2.4.2.1" evidence="3"/>
<accession>A0A1C4XD53</accession>
<evidence type="ECO:0000256" key="2">
    <source>
        <dbReference type="ARBA" id="ARBA00022679"/>
    </source>
</evidence>
<dbReference type="AlphaFoldDB" id="A0A1C4XD53"/>
<keyword evidence="3" id="KW-0660">Purine salvage</keyword>
<comment type="subunit">
    <text evidence="3">Homohexamer. Dimer of a homotrimer.</text>
</comment>
<dbReference type="GO" id="GO:0019509">
    <property type="term" value="P:L-methionine salvage from methylthioadenosine"/>
    <property type="evidence" value="ECO:0007669"/>
    <property type="project" value="TreeGrafter"/>
</dbReference>
<feature type="binding site" evidence="3">
    <location>
        <position position="181"/>
    </location>
    <ligand>
        <name>substrate</name>
    </ligand>
</feature>
<dbReference type="PANTHER" id="PTHR42679:SF2">
    <property type="entry name" value="S-METHYL-5'-THIOADENOSINE PHOSPHORYLASE"/>
    <property type="match status" value="1"/>
</dbReference>
<feature type="binding site" evidence="3">
    <location>
        <position position="10"/>
    </location>
    <ligand>
        <name>phosphate</name>
        <dbReference type="ChEBI" id="CHEBI:43474"/>
    </ligand>
</feature>
<dbReference type="GO" id="GO:0017061">
    <property type="term" value="F:S-methyl-5-thioadenosine phosphorylase activity"/>
    <property type="evidence" value="ECO:0007669"/>
    <property type="project" value="InterPro"/>
</dbReference>
<feature type="site" description="Important for substrate specificity" evidence="3">
    <location>
        <position position="224"/>
    </location>
</feature>
<evidence type="ECO:0000259" key="4">
    <source>
        <dbReference type="Pfam" id="PF01048"/>
    </source>
</evidence>
<evidence type="ECO:0000313" key="6">
    <source>
        <dbReference type="Proteomes" id="UP000199375"/>
    </source>
</evidence>
<comment type="pathway">
    <text evidence="3">Purine metabolism; purine nucleoside salvage.</text>
</comment>
<dbReference type="CDD" id="cd09010">
    <property type="entry name" value="MTAP_SsMTAPII_like_MTIP"/>
    <property type="match status" value="1"/>
</dbReference>
<dbReference type="HAMAP" id="MF_01963">
    <property type="entry name" value="MTAP"/>
    <property type="match status" value="1"/>
</dbReference>
<dbReference type="InterPro" id="IPR035994">
    <property type="entry name" value="Nucleoside_phosphorylase_sf"/>
</dbReference>
<evidence type="ECO:0000313" key="5">
    <source>
        <dbReference type="EMBL" id="SCF06440.1"/>
    </source>
</evidence>
<comment type="caution">
    <text evidence="3">Lacks conserved residue(s) required for the propagation of feature annotation.</text>
</comment>
<evidence type="ECO:0000256" key="3">
    <source>
        <dbReference type="HAMAP-Rule" id="MF_01963"/>
    </source>
</evidence>
<dbReference type="Gene3D" id="3.40.50.1580">
    <property type="entry name" value="Nucleoside phosphorylase domain"/>
    <property type="match status" value="1"/>
</dbReference>
<comment type="function">
    <text evidence="3">Purine nucleoside phosphorylase involved in purine salvage.</text>
</comment>
<reference evidence="5 6" key="1">
    <citation type="submission" date="2016-06" db="EMBL/GenBank/DDBJ databases">
        <authorList>
            <person name="Kjaerup R.B."/>
            <person name="Dalgaard T.S."/>
            <person name="Juul-Madsen H.R."/>
        </authorList>
    </citation>
    <scope>NUCLEOTIDE SEQUENCE [LARGE SCALE GENOMIC DNA]</scope>
    <source>
        <strain evidence="5 6">DSM 45626</strain>
    </source>
</reference>